<accession>F3YZC3</accession>
<dbReference type="InterPro" id="IPR029069">
    <property type="entry name" value="HotDog_dom_sf"/>
</dbReference>
<organism evidence="3 4">
    <name type="scientific">Desulfocurvibacter africanus subsp. africanus str. Walvis Bay</name>
    <dbReference type="NCBI Taxonomy" id="690850"/>
    <lineage>
        <taxon>Bacteria</taxon>
        <taxon>Pseudomonadati</taxon>
        <taxon>Thermodesulfobacteriota</taxon>
        <taxon>Desulfovibrionia</taxon>
        <taxon>Desulfovibrionales</taxon>
        <taxon>Desulfovibrionaceae</taxon>
        <taxon>Desulfocurvibacter</taxon>
    </lineage>
</organism>
<dbReference type="KEGG" id="daf:Desaf_3675"/>
<dbReference type="Proteomes" id="UP000007844">
    <property type="component" value="Chromosome"/>
</dbReference>
<dbReference type="RefSeq" id="WP_014261560.1">
    <property type="nucleotide sequence ID" value="NC_016629.1"/>
</dbReference>
<dbReference type="Gene3D" id="3.10.129.10">
    <property type="entry name" value="Hotdog Thioesterase"/>
    <property type="match status" value="1"/>
</dbReference>
<dbReference type="STRING" id="690850.Desaf_3675"/>
<dbReference type="SUPFAM" id="SSF54637">
    <property type="entry name" value="Thioesterase/thiol ester dehydrase-isomerase"/>
    <property type="match status" value="1"/>
</dbReference>
<dbReference type="HOGENOM" id="CLU_101141_3_0_7"/>
<dbReference type="eggNOG" id="COG0824">
    <property type="taxonomic scope" value="Bacteria"/>
</dbReference>
<dbReference type="CDD" id="cd00586">
    <property type="entry name" value="4HBT"/>
    <property type="match status" value="1"/>
</dbReference>
<keyword evidence="2" id="KW-0378">Hydrolase</keyword>
<name>F3YZC3_DESAF</name>
<dbReference type="GO" id="GO:0047617">
    <property type="term" value="F:fatty acyl-CoA hydrolase activity"/>
    <property type="evidence" value="ECO:0007669"/>
    <property type="project" value="TreeGrafter"/>
</dbReference>
<dbReference type="Pfam" id="PF13279">
    <property type="entry name" value="4HBT_2"/>
    <property type="match status" value="1"/>
</dbReference>
<dbReference type="EMBL" id="CP003221">
    <property type="protein sequence ID" value="EGJ51952.1"/>
    <property type="molecule type" value="Genomic_DNA"/>
</dbReference>
<evidence type="ECO:0000313" key="4">
    <source>
        <dbReference type="Proteomes" id="UP000007844"/>
    </source>
</evidence>
<reference evidence="3 4" key="1">
    <citation type="journal article" date="2011" name="J. Bacteriol.">
        <title>Genome sequence of the mercury-methylating and pleomorphic Desulfovibrio africanus Strain Walvis Bay.</title>
        <authorList>
            <person name="Brown S.D."/>
            <person name="Wall J.D."/>
            <person name="Kucken A.M."/>
            <person name="Gilmour C.C."/>
            <person name="Podar M."/>
            <person name="Brandt C.C."/>
            <person name="Teshima H."/>
            <person name="Detter J.C."/>
            <person name="Han C.S."/>
            <person name="Land M.L."/>
            <person name="Lucas S."/>
            <person name="Han J."/>
            <person name="Pennacchio L."/>
            <person name="Nolan M."/>
            <person name="Pitluck S."/>
            <person name="Woyke T."/>
            <person name="Goodwin L."/>
            <person name="Palumbo A.V."/>
            <person name="Elias D.A."/>
        </authorList>
    </citation>
    <scope>NUCLEOTIDE SEQUENCE [LARGE SCALE GENOMIC DNA]</scope>
    <source>
        <strain evidence="3 4">Walvis Bay</strain>
    </source>
</reference>
<gene>
    <name evidence="3" type="ORF">Desaf_3675</name>
</gene>
<dbReference type="PANTHER" id="PTHR31793">
    <property type="entry name" value="4-HYDROXYBENZOYL-COA THIOESTERASE FAMILY MEMBER"/>
    <property type="match status" value="1"/>
</dbReference>
<dbReference type="AlphaFoldDB" id="F3YZC3"/>
<sequence>MSRKAYFRNEPGTPAPLRISVQRRVRFEEVDVMGIVWHGRYPSFCEDARVALGDRYGIGYLDFHGQGILTPIKQMHIDYQRPLRFKEEFSIEALLHWTEAARINYEFILRNAEGVVTTTGYSVQLMLDKDLDLLIAPPPFYQDFCARWKAGELA</sequence>
<proteinExistence type="inferred from homology"/>
<comment type="similarity">
    <text evidence="1">Belongs to the 4-hydroxybenzoyl-CoA thioesterase family.</text>
</comment>
<dbReference type="PANTHER" id="PTHR31793:SF27">
    <property type="entry name" value="NOVEL THIOESTERASE SUPERFAMILY DOMAIN AND SAPOSIN A-TYPE DOMAIN CONTAINING PROTEIN (0610012H03RIK)"/>
    <property type="match status" value="1"/>
</dbReference>
<dbReference type="InterPro" id="IPR050563">
    <property type="entry name" value="4-hydroxybenzoyl-CoA_TE"/>
</dbReference>
<evidence type="ECO:0000256" key="1">
    <source>
        <dbReference type="ARBA" id="ARBA00005953"/>
    </source>
</evidence>
<evidence type="ECO:0000256" key="2">
    <source>
        <dbReference type="ARBA" id="ARBA00022801"/>
    </source>
</evidence>
<evidence type="ECO:0000313" key="3">
    <source>
        <dbReference type="EMBL" id="EGJ51952.1"/>
    </source>
</evidence>
<protein>
    <submittedName>
        <fullName evidence="3">Thioesterase superfamily protein</fullName>
    </submittedName>
</protein>
<keyword evidence="4" id="KW-1185">Reference proteome</keyword>